<protein>
    <recommendedName>
        <fullName evidence="3">MORN repeat variant</fullName>
    </recommendedName>
</protein>
<dbReference type="AlphaFoldDB" id="A0A060JNK6"/>
<dbReference type="SUPFAM" id="SSF82185">
    <property type="entry name" value="Histone H3 K4-specific methyltransferase SET7/9 N-terminal domain"/>
    <property type="match status" value="1"/>
</dbReference>
<dbReference type="KEGG" id="rla:Rhola_00009840"/>
<dbReference type="STRING" id="529884.Rhola_00009840"/>
<keyword evidence="2" id="KW-1185">Reference proteome</keyword>
<evidence type="ECO:0008006" key="3">
    <source>
        <dbReference type="Google" id="ProtNLM"/>
    </source>
</evidence>
<dbReference type="Gene3D" id="2.20.110.10">
    <property type="entry name" value="Histone H3 K4-specific methyltransferase SET7/9 N-terminal domain"/>
    <property type="match status" value="1"/>
</dbReference>
<dbReference type="Proteomes" id="UP000067708">
    <property type="component" value="Chromosome"/>
</dbReference>
<gene>
    <name evidence="1" type="ORF">Rhola_00009840</name>
</gene>
<proteinExistence type="predicted"/>
<dbReference type="eggNOG" id="COG2849">
    <property type="taxonomic scope" value="Bacteria"/>
</dbReference>
<reference evidence="1 2" key="1">
    <citation type="journal article" date="2014" name="Int. J. Syst. Evol. Microbiol.">
        <title>Rhodoluna lacicola gen. nov., sp. nov., a planktonic freshwater bacterium with stream-lined genome.</title>
        <authorList>
            <person name="Hahn M."/>
            <person name="Schmidt J."/>
            <person name="Taipale S.J."/>
            <person name="Doolittle W.F."/>
            <person name="Koll U."/>
        </authorList>
    </citation>
    <scope>NUCLEOTIDE SEQUENCE [LARGE SCALE GENOMIC DNA]</scope>
    <source>
        <strain evidence="1 2">MWH-Ta8</strain>
    </source>
</reference>
<evidence type="ECO:0000313" key="2">
    <source>
        <dbReference type="Proteomes" id="UP000067708"/>
    </source>
</evidence>
<organism evidence="1 2">
    <name type="scientific">Rhodoluna lacicola</name>
    <dbReference type="NCBI Taxonomy" id="529884"/>
    <lineage>
        <taxon>Bacteria</taxon>
        <taxon>Bacillati</taxon>
        <taxon>Actinomycetota</taxon>
        <taxon>Actinomycetes</taxon>
        <taxon>Micrococcales</taxon>
        <taxon>Microbacteriaceae</taxon>
        <taxon>Luna cluster</taxon>
        <taxon>Luna-1 subcluster</taxon>
        <taxon>Rhodoluna</taxon>
    </lineage>
</organism>
<evidence type="ECO:0000313" key="1">
    <source>
        <dbReference type="EMBL" id="AIC47784.1"/>
    </source>
</evidence>
<name>A0A060JNK6_9MICO</name>
<sequence length="69" mass="8126">MTERSPLYDNGLPRFKGEYLNGEMHGYWEFYRKDGSLMRSGNFISGKQTGIWTTYTREGRPHKQTDFGK</sequence>
<dbReference type="HOGENOM" id="CLU_167551_1_0_11"/>
<dbReference type="EMBL" id="CP007490">
    <property type="protein sequence ID" value="AIC47784.1"/>
    <property type="molecule type" value="Genomic_DNA"/>
</dbReference>
<dbReference type="OrthoDB" id="8854536at2"/>
<accession>A0A060JNK6</accession>
<dbReference type="RefSeq" id="WP_084321417.1">
    <property type="nucleotide sequence ID" value="NZ_CP007490.1"/>
</dbReference>